<dbReference type="AlphaFoldDB" id="A0A5B1LEZ4"/>
<keyword evidence="3" id="KW-0274">FAD</keyword>
<dbReference type="InterPro" id="IPR000172">
    <property type="entry name" value="GMC_OxRdtase_N"/>
</dbReference>
<keyword evidence="4" id="KW-0560">Oxidoreductase</keyword>
<dbReference type="EMBL" id="VUJV01000003">
    <property type="protein sequence ID" value="KAA1419301.1"/>
    <property type="molecule type" value="Genomic_DNA"/>
</dbReference>
<dbReference type="PANTHER" id="PTHR46056">
    <property type="entry name" value="LONG-CHAIN-ALCOHOL OXIDASE"/>
    <property type="match status" value="1"/>
</dbReference>
<dbReference type="Gene3D" id="3.50.50.60">
    <property type="entry name" value="FAD/NAD(P)-binding domain"/>
    <property type="match status" value="2"/>
</dbReference>
<sequence length="649" mass="68384">MADPDRVRVAAALIADTLLPAADGMPSASDLGTVDVMLSMTANNPRDADRKQLDLLLKLWNTRTFGVLANGRPRRFADLSQADREAVLLSLAQSRLPQKRALFAALRFGLLVAGYSCPGPTGTSPLWARTGYAPPFGVRPDAPPRALQPLSVDKDTELSCDVVIVGSGAGGGTAAGVLAAAGLDVVVLEAGQYHDDADMDGAELTAFTQFYAPAPTMTAEGQIAFMQGYGVGGGTVVNYTTSFRTPDDVREQWAALGAQQFAEQEYGDALDAVCTRLGVNTNHDRAGIRDAIMERGLEKLGWHVDAMPRNVIGCEQDVECGRCGLGCRIGAKQSTAKTWLVDAHAAGARIYVGTRALKVTSANGRATGVEAVSDSGAQVVVRARAVVVAAGSLQTPALLRRSGLGNRNIGKHLRLHPATAVWGRYDEDVLPWTGPPQSRFSKEHRDLDGEGYGVIYETAPITAAFGAGFLPWHGAAAHAGLMKDLGKLAPVAVIVRDRDPGEVKVDKQGEPVAHYKVSPHDAAHLHRGIVGAAEIAEAAGATEIFTTHARRVGYTPGRGSLDQFATDALAEGYAPGRLTLAALHIMGTARMGGSPEMSAINPDGETWDLKDLVVADGSCFPTASGVNPMISIESIAYMNATRLAARLTK</sequence>
<name>A0A5B1LEZ4_9ACTN</name>
<dbReference type="Pfam" id="PF00732">
    <property type="entry name" value="GMC_oxred_N"/>
    <property type="match status" value="1"/>
</dbReference>
<dbReference type="Proteomes" id="UP000325003">
    <property type="component" value="Unassembled WGS sequence"/>
</dbReference>
<dbReference type="InterPro" id="IPR007867">
    <property type="entry name" value="GMC_OxRtase_C"/>
</dbReference>
<comment type="similarity">
    <text evidence="1">Belongs to the GMC oxidoreductase family.</text>
</comment>
<evidence type="ECO:0000256" key="2">
    <source>
        <dbReference type="ARBA" id="ARBA00022630"/>
    </source>
</evidence>
<evidence type="ECO:0000313" key="7">
    <source>
        <dbReference type="Proteomes" id="UP000325003"/>
    </source>
</evidence>
<feature type="domain" description="Glucose-methanol-choline oxidoreductase N-terminal" evidence="5">
    <location>
        <begin position="391"/>
        <end position="405"/>
    </location>
</feature>
<dbReference type="PANTHER" id="PTHR46056:SF12">
    <property type="entry name" value="LONG-CHAIN-ALCOHOL OXIDASE"/>
    <property type="match status" value="1"/>
</dbReference>
<evidence type="ECO:0000313" key="6">
    <source>
        <dbReference type="EMBL" id="KAA1419301.1"/>
    </source>
</evidence>
<gene>
    <name evidence="6" type="ORF">F0U44_12710</name>
</gene>
<keyword evidence="7" id="KW-1185">Reference proteome</keyword>
<reference evidence="6 7" key="1">
    <citation type="submission" date="2019-09" db="EMBL/GenBank/DDBJ databases">
        <title>Nocardioides panacisoli sp. nov., isolated from the soil of a ginseng field.</title>
        <authorList>
            <person name="Cho C."/>
        </authorList>
    </citation>
    <scope>NUCLEOTIDE SEQUENCE [LARGE SCALE GENOMIC DNA]</scope>
    <source>
        <strain evidence="6 7">BN130099</strain>
    </source>
</reference>
<dbReference type="Pfam" id="PF13618">
    <property type="entry name" value="Gluconate_2-dh3"/>
    <property type="match status" value="1"/>
</dbReference>
<dbReference type="InterPro" id="IPR036188">
    <property type="entry name" value="FAD/NAD-bd_sf"/>
</dbReference>
<dbReference type="GO" id="GO:0016614">
    <property type="term" value="F:oxidoreductase activity, acting on CH-OH group of donors"/>
    <property type="evidence" value="ECO:0007669"/>
    <property type="project" value="InterPro"/>
</dbReference>
<reference evidence="6 7" key="2">
    <citation type="submission" date="2019-09" db="EMBL/GenBank/DDBJ databases">
        <authorList>
            <person name="Jin C."/>
        </authorList>
    </citation>
    <scope>NUCLEOTIDE SEQUENCE [LARGE SCALE GENOMIC DNA]</scope>
    <source>
        <strain evidence="6 7">BN130099</strain>
    </source>
</reference>
<dbReference type="SUPFAM" id="SSF51905">
    <property type="entry name" value="FAD/NAD(P)-binding domain"/>
    <property type="match status" value="1"/>
</dbReference>
<dbReference type="PROSITE" id="PS00624">
    <property type="entry name" value="GMC_OXRED_2"/>
    <property type="match status" value="1"/>
</dbReference>
<organism evidence="6 7">
    <name type="scientific">Nocardioides humilatus</name>
    <dbReference type="NCBI Taxonomy" id="2607660"/>
    <lineage>
        <taxon>Bacteria</taxon>
        <taxon>Bacillati</taxon>
        <taxon>Actinomycetota</taxon>
        <taxon>Actinomycetes</taxon>
        <taxon>Propionibacteriales</taxon>
        <taxon>Nocardioidaceae</taxon>
        <taxon>Nocardioides</taxon>
    </lineage>
</organism>
<dbReference type="GO" id="GO:0050660">
    <property type="term" value="F:flavin adenine dinucleotide binding"/>
    <property type="evidence" value="ECO:0007669"/>
    <property type="project" value="InterPro"/>
</dbReference>
<evidence type="ECO:0000256" key="1">
    <source>
        <dbReference type="ARBA" id="ARBA00010790"/>
    </source>
</evidence>
<protein>
    <submittedName>
        <fullName evidence="6">Oxidoreductase</fullName>
    </submittedName>
</protein>
<evidence type="ECO:0000256" key="4">
    <source>
        <dbReference type="ARBA" id="ARBA00023002"/>
    </source>
</evidence>
<dbReference type="RefSeq" id="WP_149728635.1">
    <property type="nucleotide sequence ID" value="NZ_VUJV01000003.1"/>
</dbReference>
<dbReference type="Pfam" id="PF05199">
    <property type="entry name" value="GMC_oxred_C"/>
    <property type="match status" value="1"/>
</dbReference>
<accession>A0A5B1LEZ4</accession>
<keyword evidence="2" id="KW-0285">Flavoprotein</keyword>
<proteinExistence type="inferred from homology"/>
<evidence type="ECO:0000259" key="5">
    <source>
        <dbReference type="PROSITE" id="PS00624"/>
    </source>
</evidence>
<comment type="caution">
    <text evidence="6">The sequence shown here is derived from an EMBL/GenBank/DDBJ whole genome shotgun (WGS) entry which is preliminary data.</text>
</comment>
<dbReference type="InterPro" id="IPR027056">
    <property type="entry name" value="Gluconate_2DH_su3"/>
</dbReference>
<evidence type="ECO:0000256" key="3">
    <source>
        <dbReference type="ARBA" id="ARBA00022827"/>
    </source>
</evidence>